<evidence type="ECO:0000313" key="2">
    <source>
        <dbReference type="Proteomes" id="UP000009374"/>
    </source>
</evidence>
<evidence type="ECO:0000313" key="1">
    <source>
        <dbReference type="EMBL" id="EES51402.1"/>
    </source>
</evidence>
<reference evidence="1 2" key="1">
    <citation type="journal article" date="2009" name="Appl. Environ. Microbiol.">
        <title>Community genomic and proteomic analyses of chemoautotrophic iron-oxidizing "Leptospirillum rubarum" (Group II) and "Leptospirillum ferrodiazotrophum" (Group III) bacteria in acid mine drainage biofilms.</title>
        <authorList>
            <person name="Goltsman D.S."/>
            <person name="Denef V.J."/>
            <person name="Singer S.W."/>
            <person name="VerBerkmoes N.C."/>
            <person name="Lefsrud M."/>
            <person name="Mueller R.S."/>
            <person name="Dick G.J."/>
            <person name="Sun C.L."/>
            <person name="Wheeler K.E."/>
            <person name="Zemla A."/>
            <person name="Baker B.J."/>
            <person name="Hauser L."/>
            <person name="Land M."/>
            <person name="Shah M.B."/>
            <person name="Thelen M.P."/>
            <person name="Hettich R.L."/>
            <person name="Banfield J.F."/>
        </authorList>
    </citation>
    <scope>NUCLEOTIDE SEQUENCE [LARGE SCALE GENOMIC DNA]</scope>
</reference>
<protein>
    <submittedName>
        <fullName evidence="1">Uncharacterized protein</fullName>
    </submittedName>
</protein>
<proteinExistence type="predicted"/>
<accession>C6I170</accession>
<dbReference type="EMBL" id="GG693892">
    <property type="protein sequence ID" value="EES51402.1"/>
    <property type="molecule type" value="Genomic_DNA"/>
</dbReference>
<name>C6I170_9BACT</name>
<dbReference type="Proteomes" id="UP000009374">
    <property type="component" value="Unassembled WGS sequence"/>
</dbReference>
<organism evidence="1 2">
    <name type="scientific">Leptospirillum ferrodiazotrophum</name>
    <dbReference type="NCBI Taxonomy" id="412449"/>
    <lineage>
        <taxon>Bacteria</taxon>
        <taxon>Pseudomonadati</taxon>
        <taxon>Nitrospirota</taxon>
        <taxon>Nitrospiria</taxon>
        <taxon>Nitrospirales</taxon>
        <taxon>Nitrospiraceae</taxon>
        <taxon>Leptospirillum</taxon>
    </lineage>
</organism>
<keyword evidence="2" id="KW-1185">Reference proteome</keyword>
<dbReference type="AlphaFoldDB" id="C6I170"/>
<sequence>MTEENKDLSAWRTLHAEYMEFRNNIDDQAPEMEQHFSEKIRRLLLKISPDSKENLDQMFFSFDKDYSSIVLLIRLKNDNVLTSRENNIGLSVNRLSPLIVESLFFILKQDCPNKWLKYDNFVEFIESFDPKTLTNLPPKKHMNILSKWFVENVDWNVSIKNENKDGAKLRVLTWRTAQRPKKYKKAIIPESTTIQEIASVILSTGTLKTIKPQKFIDKEFTDR</sequence>
<gene>
    <name evidence="1" type="ORF">UBAL3_96780010</name>
</gene>